<evidence type="ECO:0000313" key="5">
    <source>
        <dbReference type="EMBL" id="PBL04118.1"/>
    </source>
</evidence>
<evidence type="ECO:0000313" key="6">
    <source>
        <dbReference type="Proteomes" id="UP000217790"/>
    </source>
</evidence>
<feature type="region of interest" description="Disordered" evidence="3">
    <location>
        <begin position="1"/>
        <end position="22"/>
    </location>
</feature>
<proteinExistence type="predicted"/>
<keyword evidence="2" id="KW-0816">Tricarboxylic acid cycle</keyword>
<dbReference type="FunFam" id="4.10.80.40:FF:000002">
    <property type="entry name" value="Succinate dehydrogenase [ubiquinone] flavoprotein subunit, mitochondrial"/>
    <property type="match status" value="1"/>
</dbReference>
<dbReference type="SUPFAM" id="SSF46977">
    <property type="entry name" value="Succinate dehydrogenase/fumarate reductase flavoprotein C-terminal domain"/>
    <property type="match status" value="1"/>
</dbReference>
<dbReference type="AlphaFoldDB" id="A0A2H3EUT9"/>
<dbReference type="GO" id="GO:0006121">
    <property type="term" value="P:mitochondrial electron transport, succinate to ubiquinone"/>
    <property type="evidence" value="ECO:0007669"/>
    <property type="project" value="TreeGrafter"/>
</dbReference>
<evidence type="ECO:0000256" key="3">
    <source>
        <dbReference type="SAM" id="MobiDB-lite"/>
    </source>
</evidence>
<feature type="non-terminal residue" evidence="5">
    <location>
        <position position="1"/>
    </location>
</feature>
<dbReference type="InterPro" id="IPR030664">
    <property type="entry name" value="SdhA/FrdA/AprA"/>
</dbReference>
<dbReference type="PANTHER" id="PTHR11632">
    <property type="entry name" value="SUCCINATE DEHYDROGENASE 2 FLAVOPROTEIN SUBUNIT"/>
    <property type="match status" value="1"/>
</dbReference>
<dbReference type="InParanoid" id="A0A2H3EUT9"/>
<gene>
    <name evidence="5" type="ORF">ARMGADRAFT_857413</name>
</gene>
<dbReference type="Gene3D" id="4.10.80.40">
    <property type="entry name" value="succinate dehydrogenase protein domain"/>
    <property type="match status" value="1"/>
</dbReference>
<sequence length="70" mass="8190">AIQTITSAAARKESHGAHPCEDFPDRDDEKWMKYTLSFLHDVNELKVELTYRHVIDTMLDENECKPVPRF</sequence>
<feature type="domain" description="Fumarate reductase/succinate dehydrogenase flavoprotein-like C-terminal" evidence="4">
    <location>
        <begin position="1"/>
        <end position="66"/>
    </location>
</feature>
<dbReference type="InterPro" id="IPR037099">
    <property type="entry name" value="Fum_R/Succ_DH_flav-like_C_sf"/>
</dbReference>
<dbReference type="OrthoDB" id="71672at2759"/>
<evidence type="ECO:0000259" key="4">
    <source>
        <dbReference type="Pfam" id="PF02910"/>
    </source>
</evidence>
<keyword evidence="6" id="KW-1185">Reference proteome</keyword>
<dbReference type="Proteomes" id="UP000217790">
    <property type="component" value="Unassembled WGS sequence"/>
</dbReference>
<feature type="compositionally biased region" description="Basic and acidic residues" evidence="3">
    <location>
        <begin position="10"/>
        <end position="22"/>
    </location>
</feature>
<dbReference type="PANTHER" id="PTHR11632:SF51">
    <property type="entry name" value="SUCCINATE DEHYDROGENASE [UBIQUINONE] FLAVOPROTEIN SUBUNIT, MITOCHONDRIAL"/>
    <property type="match status" value="1"/>
</dbReference>
<dbReference type="GO" id="GO:0009055">
    <property type="term" value="F:electron transfer activity"/>
    <property type="evidence" value="ECO:0007669"/>
    <property type="project" value="TreeGrafter"/>
</dbReference>
<feature type="non-terminal residue" evidence="5">
    <location>
        <position position="70"/>
    </location>
</feature>
<evidence type="ECO:0000256" key="2">
    <source>
        <dbReference type="ARBA" id="ARBA00022532"/>
    </source>
</evidence>
<dbReference type="GO" id="GO:0008177">
    <property type="term" value="F:succinate dehydrogenase (quinone) activity"/>
    <property type="evidence" value="ECO:0007669"/>
    <property type="project" value="TreeGrafter"/>
</dbReference>
<dbReference type="Pfam" id="PF02910">
    <property type="entry name" value="Succ_DH_flav_C"/>
    <property type="match status" value="1"/>
</dbReference>
<name>A0A2H3EUT9_ARMGA</name>
<accession>A0A2H3EUT9</accession>
<comment type="pathway">
    <text evidence="1">Carbohydrate metabolism; tricarboxylic acid cycle.</text>
</comment>
<dbReference type="EMBL" id="KZ293644">
    <property type="protein sequence ID" value="PBL04118.1"/>
    <property type="molecule type" value="Genomic_DNA"/>
</dbReference>
<dbReference type="InterPro" id="IPR015939">
    <property type="entry name" value="Fum_Rdtase/Succ_DH_flav-like_C"/>
</dbReference>
<organism evidence="5 6">
    <name type="scientific">Armillaria gallica</name>
    <name type="common">Bulbous honey fungus</name>
    <name type="synonym">Armillaria bulbosa</name>
    <dbReference type="NCBI Taxonomy" id="47427"/>
    <lineage>
        <taxon>Eukaryota</taxon>
        <taxon>Fungi</taxon>
        <taxon>Dikarya</taxon>
        <taxon>Basidiomycota</taxon>
        <taxon>Agaricomycotina</taxon>
        <taxon>Agaricomycetes</taxon>
        <taxon>Agaricomycetidae</taxon>
        <taxon>Agaricales</taxon>
        <taxon>Marasmiineae</taxon>
        <taxon>Physalacriaceae</taxon>
        <taxon>Armillaria</taxon>
    </lineage>
</organism>
<dbReference type="GO" id="GO:0050660">
    <property type="term" value="F:flavin adenine dinucleotide binding"/>
    <property type="evidence" value="ECO:0007669"/>
    <property type="project" value="TreeGrafter"/>
</dbReference>
<reference evidence="6" key="1">
    <citation type="journal article" date="2017" name="Nat. Ecol. Evol.">
        <title>Genome expansion and lineage-specific genetic innovations in the forest pathogenic fungi Armillaria.</title>
        <authorList>
            <person name="Sipos G."/>
            <person name="Prasanna A.N."/>
            <person name="Walter M.C."/>
            <person name="O'Connor E."/>
            <person name="Balint B."/>
            <person name="Krizsan K."/>
            <person name="Kiss B."/>
            <person name="Hess J."/>
            <person name="Varga T."/>
            <person name="Slot J."/>
            <person name="Riley R."/>
            <person name="Boka B."/>
            <person name="Rigling D."/>
            <person name="Barry K."/>
            <person name="Lee J."/>
            <person name="Mihaltcheva S."/>
            <person name="LaButti K."/>
            <person name="Lipzen A."/>
            <person name="Waldron R."/>
            <person name="Moloney N.M."/>
            <person name="Sperisen C."/>
            <person name="Kredics L."/>
            <person name="Vagvoelgyi C."/>
            <person name="Patrignani A."/>
            <person name="Fitzpatrick D."/>
            <person name="Nagy I."/>
            <person name="Doyle S."/>
            <person name="Anderson J.B."/>
            <person name="Grigoriev I.V."/>
            <person name="Gueldener U."/>
            <person name="Muensterkoetter M."/>
            <person name="Nagy L.G."/>
        </authorList>
    </citation>
    <scope>NUCLEOTIDE SEQUENCE [LARGE SCALE GENOMIC DNA]</scope>
    <source>
        <strain evidence="6">Ar21-2</strain>
    </source>
</reference>
<dbReference type="STRING" id="47427.A0A2H3EUT9"/>
<protein>
    <submittedName>
        <fullName evidence="5">Fumarate reductase/succinate dehydrogenase flavo protein</fullName>
    </submittedName>
</protein>
<evidence type="ECO:0000256" key="1">
    <source>
        <dbReference type="ARBA" id="ARBA00005163"/>
    </source>
</evidence>
<dbReference type="GO" id="GO:0006099">
    <property type="term" value="P:tricarboxylic acid cycle"/>
    <property type="evidence" value="ECO:0007669"/>
    <property type="project" value="UniProtKB-KW"/>
</dbReference>
<dbReference type="GO" id="GO:0005739">
    <property type="term" value="C:mitochondrion"/>
    <property type="evidence" value="ECO:0007669"/>
    <property type="project" value="GOC"/>
</dbReference>